<dbReference type="PANTHER" id="PTHR11741:SF0">
    <property type="entry name" value="ELONGATION FACTOR TS, MITOCHONDRIAL"/>
    <property type="match status" value="1"/>
</dbReference>
<dbReference type="SUPFAM" id="SSF46934">
    <property type="entry name" value="UBA-like"/>
    <property type="match status" value="1"/>
</dbReference>
<comment type="function">
    <text evidence="5">Associates with the EF-Tu.GDP complex and induces the exchange of GDP to GTP. It remains bound to the aminoacyl-tRNA.EF-Tu.GTP complex up to the GTP hydrolysis stage on the ribosome.</text>
</comment>
<keyword evidence="8" id="KW-1185">Reference proteome</keyword>
<evidence type="ECO:0000256" key="2">
    <source>
        <dbReference type="ARBA" id="ARBA00016956"/>
    </source>
</evidence>
<dbReference type="PANTHER" id="PTHR11741">
    <property type="entry name" value="ELONGATION FACTOR TS"/>
    <property type="match status" value="1"/>
</dbReference>
<dbReference type="SUPFAM" id="SSF54713">
    <property type="entry name" value="Elongation factor Ts (EF-Ts), dimerisation domain"/>
    <property type="match status" value="1"/>
</dbReference>
<evidence type="ECO:0000256" key="3">
    <source>
        <dbReference type="ARBA" id="ARBA00022768"/>
    </source>
</evidence>
<dbReference type="GO" id="GO:0003746">
    <property type="term" value="F:translation elongation factor activity"/>
    <property type="evidence" value="ECO:0007669"/>
    <property type="project" value="UniProtKB-KW"/>
</dbReference>
<keyword evidence="4 5" id="KW-0648">Protein biosynthesis</keyword>
<dbReference type="EMBL" id="JRGF01000016">
    <property type="protein sequence ID" value="KHE41066.1"/>
    <property type="molecule type" value="Genomic_DNA"/>
</dbReference>
<dbReference type="InterPro" id="IPR009060">
    <property type="entry name" value="UBA-like_sf"/>
</dbReference>
<dbReference type="Gene3D" id="1.10.8.10">
    <property type="entry name" value="DNA helicase RuvA subunit, C-terminal domain"/>
    <property type="match status" value="1"/>
</dbReference>
<dbReference type="NCBIfam" id="TIGR00116">
    <property type="entry name" value="tsf"/>
    <property type="match status" value="1"/>
</dbReference>
<dbReference type="InterPro" id="IPR036402">
    <property type="entry name" value="EF-Ts_dimer_sf"/>
</dbReference>
<dbReference type="InterPro" id="IPR001816">
    <property type="entry name" value="Transl_elong_EFTs/EF1B"/>
</dbReference>
<feature type="region of interest" description="Involved in Mg(2+) ion dislocation from EF-Tu" evidence="5">
    <location>
        <begin position="81"/>
        <end position="84"/>
    </location>
</feature>
<sequence length="274" mass="30092">MAEIKLADVAKLRKMTMAGMMDCKNALAEADGDMERAVEIIREKGKLVASKRADRNATEGVVVSRVVNGTKAYMLCLACETDFVAKTEGFVQAANEILEIAVKNDVADLESLLATKAGDRTVADLVSEKSGQTGEKVELPFYGRIEAPYCAEYVHINHKVGSLIGFNKEVPAELAHDVAMQATAMAPVAIDEAHCPKEVIEKEHEIGREQARLEGKPENMLDKIADGKVKKFLKENTLWSQDFVKNPKESVGQHIQSVDKEAKVVAYVRFSLND</sequence>
<evidence type="ECO:0000313" key="8">
    <source>
        <dbReference type="Proteomes" id="UP000030889"/>
    </source>
</evidence>
<comment type="similarity">
    <text evidence="1 5">Belongs to the EF-Ts family.</text>
</comment>
<dbReference type="RefSeq" id="WP_022064253.1">
    <property type="nucleotide sequence ID" value="NZ_JRGF01000016.1"/>
</dbReference>
<dbReference type="CDD" id="cd14275">
    <property type="entry name" value="UBA_EF-Ts"/>
    <property type="match status" value="1"/>
</dbReference>
<evidence type="ECO:0000259" key="6">
    <source>
        <dbReference type="Pfam" id="PF00889"/>
    </source>
</evidence>
<protein>
    <recommendedName>
        <fullName evidence="2 5">Elongation factor Ts</fullName>
        <shortName evidence="5">EF-Ts</shortName>
    </recommendedName>
</protein>
<gene>
    <name evidence="5" type="primary">tsf</name>
    <name evidence="7" type="ORF">LG35_09350</name>
</gene>
<evidence type="ECO:0000313" key="7">
    <source>
        <dbReference type="EMBL" id="KHE41066.1"/>
    </source>
</evidence>
<dbReference type="Gene3D" id="1.10.286.20">
    <property type="match status" value="1"/>
</dbReference>
<dbReference type="Proteomes" id="UP000030889">
    <property type="component" value="Unassembled WGS sequence"/>
</dbReference>
<keyword evidence="5" id="KW-0963">Cytoplasm</keyword>
<dbReference type="Pfam" id="PF00889">
    <property type="entry name" value="EF_TS"/>
    <property type="match status" value="1"/>
</dbReference>
<organism evidence="7 8">
    <name type="scientific">Alistipes inops</name>
    <dbReference type="NCBI Taxonomy" id="1501391"/>
    <lineage>
        <taxon>Bacteria</taxon>
        <taxon>Pseudomonadati</taxon>
        <taxon>Bacteroidota</taxon>
        <taxon>Bacteroidia</taxon>
        <taxon>Bacteroidales</taxon>
        <taxon>Rikenellaceae</taxon>
        <taxon>Alistipes</taxon>
    </lineage>
</organism>
<dbReference type="InterPro" id="IPR014039">
    <property type="entry name" value="Transl_elong_EFTs/EF1B_dimer"/>
</dbReference>
<comment type="caution">
    <text evidence="7">The sequence shown here is derived from an EMBL/GenBank/DDBJ whole genome shotgun (WGS) entry which is preliminary data.</text>
</comment>
<evidence type="ECO:0000256" key="4">
    <source>
        <dbReference type="ARBA" id="ARBA00022917"/>
    </source>
</evidence>
<evidence type="ECO:0000256" key="1">
    <source>
        <dbReference type="ARBA" id="ARBA00005532"/>
    </source>
</evidence>
<feature type="domain" description="Translation elongation factor EFTs/EF1B dimerisation" evidence="6">
    <location>
        <begin position="72"/>
        <end position="272"/>
    </location>
</feature>
<keyword evidence="3 5" id="KW-0251">Elongation factor</keyword>
<dbReference type="HAMAP" id="MF_00050">
    <property type="entry name" value="EF_Ts"/>
    <property type="match status" value="1"/>
</dbReference>
<evidence type="ECO:0000256" key="5">
    <source>
        <dbReference type="HAMAP-Rule" id="MF_00050"/>
    </source>
</evidence>
<proteinExistence type="inferred from homology"/>
<accession>A0ABR4YIF2</accession>
<dbReference type="Gene3D" id="3.30.479.20">
    <property type="entry name" value="Elongation factor Ts, dimerisation domain"/>
    <property type="match status" value="2"/>
</dbReference>
<name>A0ABR4YIF2_9BACT</name>
<comment type="subcellular location">
    <subcellularLocation>
        <location evidence="5">Cytoplasm</location>
    </subcellularLocation>
</comment>
<reference evidence="7 8" key="1">
    <citation type="submission" date="2014-09" db="EMBL/GenBank/DDBJ databases">
        <title>Alistipes sp. 627, sp. nov., a novel member of the family Rikenellaceae isolated from human faeces.</title>
        <authorList>
            <person name="Shkoporov A.N."/>
            <person name="Chaplin A.V."/>
            <person name="Motuzova O.V."/>
            <person name="Kafarskaia L.I."/>
            <person name="Khokhlova E.V."/>
            <person name="Efimov B.A."/>
        </authorList>
    </citation>
    <scope>NUCLEOTIDE SEQUENCE [LARGE SCALE GENOMIC DNA]</scope>
    <source>
        <strain evidence="7 8">627</strain>
    </source>
</reference>